<sequence>MKASRPVVQGPWTAKQCHRLLRPLLAQIAALKKIKERKAAVGRNSASVQSWQSQTTRSRPRKSVVLGKRDRGYPESDEEYSAKKRVARKYSRKASQRPSAEGSSLATTTPPRSSTVRQRNLSGARPSHDAVLPTPHLRRIRNHEQSSPVVEENRSEPTVCGHSKCWKRCMFDRELGRLRSFIDAERLALYYHVMKSLDSLLKKTRPDRVDNIAAPRSLLAMCLRKIPDYISWEKKETEKDQYSQPEPQDCGVSFEIYDELEALGPAEGWKNLCLVVRAHSIQIVHEAAEEGLFDDDIIILLVRLCHEYLPSNEFMPLIDTFIFRQYPRPASGDNAFDHCPALKPIQTIKTMGHLAKSDLTANKLASLLSDGFLPSEWILTEGFRRLWHSTLPRIAQMKPCDDVVELATTTLTLLCGHASPTRPRGVAQTRIRGKPQNQLIDAVGALGAVILLSQEGKDRGSAASSSRDRTSIIRRRVRYVVNSCTKQLKHGKKEGRTLGTYLFALCSFLCVDTTESSAVLESSWRGVLNCKGNASLMLQYDATIALVASIVHCCVRGTKADSHVYLLQLCDKLETLDLPKGALSNMRVDAAFRVAESTGDMRDHAFAESLRAKMTEAATPDLQGSRKANFSGIKWDDIISEWVAATPGTVREKKRVAGRSYLAAEQLRPRTLEGADSEENHDGDEPSDEDAVDAEDSMDLGDHDSDSPHLPSATDEDSLEQDTTHNSVSASDDDDDEDPSSPITEPSPSSTLPEAPQNKESESNDDGEDNKEHLYAEDDFDQPPSPIKLSGASIRTGLLSARPRRLSRPITRGGDELGMDLDDGSRRRQKTPMTTTTTWLSRSKPARFRPARPSRVSLGAGDSAADDSDDELSIL</sequence>
<gene>
    <name evidence="2" type="ORF">QBC36DRAFT_191394</name>
</gene>
<name>A0AAN6W761_9PEZI</name>
<feature type="region of interest" description="Disordered" evidence="1">
    <location>
        <begin position="667"/>
        <end position="875"/>
    </location>
</feature>
<feature type="compositionally biased region" description="Polar residues" evidence="1">
    <location>
        <begin position="96"/>
        <end position="121"/>
    </location>
</feature>
<feature type="region of interest" description="Disordered" evidence="1">
    <location>
        <begin position="37"/>
        <end position="131"/>
    </location>
</feature>
<proteinExistence type="predicted"/>
<dbReference type="AlphaFoldDB" id="A0AAN6W761"/>
<feature type="compositionally biased region" description="Acidic residues" evidence="1">
    <location>
        <begin position="864"/>
        <end position="875"/>
    </location>
</feature>
<dbReference type="EMBL" id="MU866262">
    <property type="protein sequence ID" value="KAK4174812.1"/>
    <property type="molecule type" value="Genomic_DNA"/>
</dbReference>
<comment type="caution">
    <text evidence="2">The sequence shown here is derived from an EMBL/GenBank/DDBJ whole genome shotgun (WGS) entry which is preliminary data.</text>
</comment>
<evidence type="ECO:0000256" key="1">
    <source>
        <dbReference type="SAM" id="MobiDB-lite"/>
    </source>
</evidence>
<organism evidence="2 3">
    <name type="scientific">Triangularia setosa</name>
    <dbReference type="NCBI Taxonomy" id="2587417"/>
    <lineage>
        <taxon>Eukaryota</taxon>
        <taxon>Fungi</taxon>
        <taxon>Dikarya</taxon>
        <taxon>Ascomycota</taxon>
        <taxon>Pezizomycotina</taxon>
        <taxon>Sordariomycetes</taxon>
        <taxon>Sordariomycetidae</taxon>
        <taxon>Sordariales</taxon>
        <taxon>Podosporaceae</taxon>
        <taxon>Triangularia</taxon>
    </lineage>
</organism>
<keyword evidence="3" id="KW-1185">Reference proteome</keyword>
<feature type="compositionally biased region" description="Basic residues" evidence="1">
    <location>
        <begin position="83"/>
        <end position="95"/>
    </location>
</feature>
<feature type="compositionally biased region" description="Low complexity" evidence="1">
    <location>
        <begin position="740"/>
        <end position="756"/>
    </location>
</feature>
<evidence type="ECO:0000313" key="3">
    <source>
        <dbReference type="Proteomes" id="UP001302321"/>
    </source>
</evidence>
<reference evidence="2" key="1">
    <citation type="journal article" date="2023" name="Mol. Phylogenet. Evol.">
        <title>Genome-scale phylogeny and comparative genomics of the fungal order Sordariales.</title>
        <authorList>
            <person name="Hensen N."/>
            <person name="Bonometti L."/>
            <person name="Westerberg I."/>
            <person name="Brannstrom I.O."/>
            <person name="Guillou S."/>
            <person name="Cros-Aarteil S."/>
            <person name="Calhoun S."/>
            <person name="Haridas S."/>
            <person name="Kuo A."/>
            <person name="Mondo S."/>
            <person name="Pangilinan J."/>
            <person name="Riley R."/>
            <person name="LaButti K."/>
            <person name="Andreopoulos B."/>
            <person name="Lipzen A."/>
            <person name="Chen C."/>
            <person name="Yan M."/>
            <person name="Daum C."/>
            <person name="Ng V."/>
            <person name="Clum A."/>
            <person name="Steindorff A."/>
            <person name="Ohm R.A."/>
            <person name="Martin F."/>
            <person name="Silar P."/>
            <person name="Natvig D.O."/>
            <person name="Lalanne C."/>
            <person name="Gautier V."/>
            <person name="Ament-Velasquez S.L."/>
            <person name="Kruys A."/>
            <person name="Hutchinson M.I."/>
            <person name="Powell A.J."/>
            <person name="Barry K."/>
            <person name="Miller A.N."/>
            <person name="Grigoriev I.V."/>
            <person name="Debuchy R."/>
            <person name="Gladieux P."/>
            <person name="Hiltunen Thoren M."/>
            <person name="Johannesson H."/>
        </authorList>
    </citation>
    <scope>NUCLEOTIDE SEQUENCE</scope>
    <source>
        <strain evidence="2">CBS 892.96</strain>
    </source>
</reference>
<reference evidence="2" key="2">
    <citation type="submission" date="2023-05" db="EMBL/GenBank/DDBJ databases">
        <authorList>
            <consortium name="Lawrence Berkeley National Laboratory"/>
            <person name="Steindorff A."/>
            <person name="Hensen N."/>
            <person name="Bonometti L."/>
            <person name="Westerberg I."/>
            <person name="Brannstrom I.O."/>
            <person name="Guillou S."/>
            <person name="Cros-Aarteil S."/>
            <person name="Calhoun S."/>
            <person name="Haridas S."/>
            <person name="Kuo A."/>
            <person name="Mondo S."/>
            <person name="Pangilinan J."/>
            <person name="Riley R."/>
            <person name="Labutti K."/>
            <person name="Andreopoulos B."/>
            <person name="Lipzen A."/>
            <person name="Chen C."/>
            <person name="Yanf M."/>
            <person name="Daum C."/>
            <person name="Ng V."/>
            <person name="Clum A."/>
            <person name="Ohm R."/>
            <person name="Martin F."/>
            <person name="Silar P."/>
            <person name="Natvig D."/>
            <person name="Lalanne C."/>
            <person name="Gautier V."/>
            <person name="Ament-Velasquez S.L."/>
            <person name="Kruys A."/>
            <person name="Hutchinson M.I."/>
            <person name="Powell A.J."/>
            <person name="Barry K."/>
            <person name="Miller A.N."/>
            <person name="Grigoriev I.V."/>
            <person name="Debuchy R."/>
            <person name="Gladieux P."/>
            <person name="Thoren M.H."/>
            <person name="Johannesson H."/>
        </authorList>
    </citation>
    <scope>NUCLEOTIDE SEQUENCE</scope>
    <source>
        <strain evidence="2">CBS 892.96</strain>
    </source>
</reference>
<evidence type="ECO:0000313" key="2">
    <source>
        <dbReference type="EMBL" id="KAK4174812.1"/>
    </source>
</evidence>
<dbReference type="Proteomes" id="UP001302321">
    <property type="component" value="Unassembled WGS sequence"/>
</dbReference>
<protein>
    <submittedName>
        <fullName evidence="2">Uncharacterized protein</fullName>
    </submittedName>
</protein>
<accession>A0AAN6W761</accession>
<feature type="compositionally biased region" description="Acidic residues" evidence="1">
    <location>
        <begin position="685"/>
        <end position="699"/>
    </location>
</feature>
<feature type="compositionally biased region" description="Basic and acidic residues" evidence="1">
    <location>
        <begin position="667"/>
        <end position="684"/>
    </location>
</feature>
<feature type="compositionally biased region" description="Polar residues" evidence="1">
    <location>
        <begin position="44"/>
        <end position="57"/>
    </location>
</feature>